<evidence type="ECO:0000259" key="2">
    <source>
        <dbReference type="PROSITE" id="PS50994"/>
    </source>
</evidence>
<dbReference type="Gene3D" id="1.10.340.70">
    <property type="match status" value="1"/>
</dbReference>
<dbReference type="OrthoDB" id="7758825at2759"/>
<dbReference type="Proteomes" id="UP000765509">
    <property type="component" value="Unassembled WGS sequence"/>
</dbReference>
<name>A0A9Q3Q6P4_9BASI</name>
<evidence type="ECO:0000313" key="3">
    <source>
        <dbReference type="EMBL" id="MBW0584962.1"/>
    </source>
</evidence>
<dbReference type="GO" id="GO:0003723">
    <property type="term" value="F:RNA binding"/>
    <property type="evidence" value="ECO:0007669"/>
    <property type="project" value="UniProtKB-KW"/>
</dbReference>
<dbReference type="PANTHER" id="PTHR37984">
    <property type="entry name" value="PROTEIN CBG26694"/>
    <property type="match status" value="1"/>
</dbReference>
<dbReference type="GO" id="GO:0015074">
    <property type="term" value="P:DNA integration"/>
    <property type="evidence" value="ECO:0007669"/>
    <property type="project" value="InterPro"/>
</dbReference>
<sequence>MKDCKYPSLSSKLDEIWKKAYDEGRFHLLDGILYHRTKHTFVMALTDRTLINTFLHECHDSVAARHLSEDRTLERVKSCSWWPNLKKDVAEYRQTCDRCQNANIATGKRFAMMIQIQEPKSLWEIAHMDWVKELPPGRDKSYNSCLVLVDRYSKSPMFLPCHKDDTAMDTAIMICNKVISHTGLFQNMISDRDTKVTSALWTNLHNLFGTKFSFSTAYHPQTDGFSERMIQTLEEMIRRFGAYGLEFKDSDGFNHDWCTSKQMYARFFQICKRKMG</sequence>
<dbReference type="PANTHER" id="PTHR37984:SF5">
    <property type="entry name" value="PROTEIN NYNRIN-LIKE"/>
    <property type="match status" value="1"/>
</dbReference>
<evidence type="ECO:0000256" key="1">
    <source>
        <dbReference type="ARBA" id="ARBA00022884"/>
    </source>
</evidence>
<reference evidence="3" key="1">
    <citation type="submission" date="2021-03" db="EMBL/GenBank/DDBJ databases">
        <title>Draft genome sequence of rust myrtle Austropuccinia psidii MF-1, a brazilian biotype.</title>
        <authorList>
            <person name="Quecine M.C."/>
            <person name="Pachon D.M.R."/>
            <person name="Bonatelli M.L."/>
            <person name="Correr F.H."/>
            <person name="Franceschini L.M."/>
            <person name="Leite T.F."/>
            <person name="Margarido G.R.A."/>
            <person name="Almeida C.A."/>
            <person name="Ferrarezi J.A."/>
            <person name="Labate C.A."/>
        </authorList>
    </citation>
    <scope>NUCLEOTIDE SEQUENCE</scope>
    <source>
        <strain evidence="3">MF-1</strain>
    </source>
</reference>
<proteinExistence type="predicted"/>
<dbReference type="PROSITE" id="PS50994">
    <property type="entry name" value="INTEGRASE"/>
    <property type="match status" value="1"/>
</dbReference>
<dbReference type="AlphaFoldDB" id="A0A9Q3Q6P4"/>
<dbReference type="InterPro" id="IPR036397">
    <property type="entry name" value="RNaseH_sf"/>
</dbReference>
<protein>
    <recommendedName>
        <fullName evidence="2">Integrase catalytic domain-containing protein</fullName>
    </recommendedName>
</protein>
<feature type="domain" description="Integrase catalytic" evidence="2">
    <location>
        <begin position="115"/>
        <end position="238"/>
    </location>
</feature>
<dbReference type="InterPro" id="IPR001584">
    <property type="entry name" value="Integrase_cat-core"/>
</dbReference>
<dbReference type="InterPro" id="IPR050951">
    <property type="entry name" value="Retrovirus_Pol_polyprotein"/>
</dbReference>
<dbReference type="InterPro" id="IPR041588">
    <property type="entry name" value="Integrase_H2C2"/>
</dbReference>
<dbReference type="EMBL" id="AVOT02119543">
    <property type="protein sequence ID" value="MBW0584962.1"/>
    <property type="molecule type" value="Genomic_DNA"/>
</dbReference>
<accession>A0A9Q3Q6P4</accession>
<dbReference type="InterPro" id="IPR012337">
    <property type="entry name" value="RNaseH-like_sf"/>
</dbReference>
<dbReference type="Pfam" id="PF17921">
    <property type="entry name" value="Integrase_H2C2"/>
    <property type="match status" value="1"/>
</dbReference>
<organism evidence="3 4">
    <name type="scientific">Austropuccinia psidii MF-1</name>
    <dbReference type="NCBI Taxonomy" id="1389203"/>
    <lineage>
        <taxon>Eukaryota</taxon>
        <taxon>Fungi</taxon>
        <taxon>Dikarya</taxon>
        <taxon>Basidiomycota</taxon>
        <taxon>Pucciniomycotina</taxon>
        <taxon>Pucciniomycetes</taxon>
        <taxon>Pucciniales</taxon>
        <taxon>Sphaerophragmiaceae</taxon>
        <taxon>Austropuccinia</taxon>
    </lineage>
</organism>
<dbReference type="FunFam" id="1.10.340.70:FF:000001">
    <property type="entry name" value="Retrovirus-related Pol polyprotein from transposon gypsy-like Protein"/>
    <property type="match status" value="1"/>
</dbReference>
<comment type="caution">
    <text evidence="3">The sequence shown here is derived from an EMBL/GenBank/DDBJ whole genome shotgun (WGS) entry which is preliminary data.</text>
</comment>
<gene>
    <name evidence="3" type="ORF">O181_124677</name>
</gene>
<keyword evidence="1" id="KW-0694">RNA-binding</keyword>
<dbReference type="Gene3D" id="3.30.420.10">
    <property type="entry name" value="Ribonuclease H-like superfamily/Ribonuclease H"/>
    <property type="match status" value="1"/>
</dbReference>
<dbReference type="GO" id="GO:0005634">
    <property type="term" value="C:nucleus"/>
    <property type="evidence" value="ECO:0007669"/>
    <property type="project" value="UniProtKB-ARBA"/>
</dbReference>
<dbReference type="SUPFAM" id="SSF53098">
    <property type="entry name" value="Ribonuclease H-like"/>
    <property type="match status" value="1"/>
</dbReference>
<evidence type="ECO:0000313" key="4">
    <source>
        <dbReference type="Proteomes" id="UP000765509"/>
    </source>
</evidence>
<keyword evidence="4" id="KW-1185">Reference proteome</keyword>